<protein>
    <recommendedName>
        <fullName evidence="1">Hint domain-containing protein</fullName>
    </recommendedName>
</protein>
<evidence type="ECO:0000313" key="2">
    <source>
        <dbReference type="EMBL" id="URN93606.1"/>
    </source>
</evidence>
<dbReference type="KEGG" id="plig:NAG76_17485"/>
<organism evidence="2 3">
    <name type="scientific">Candidatus Pristimantibacillus lignocellulolyticus</name>
    <dbReference type="NCBI Taxonomy" id="2994561"/>
    <lineage>
        <taxon>Bacteria</taxon>
        <taxon>Bacillati</taxon>
        <taxon>Bacillota</taxon>
        <taxon>Bacilli</taxon>
        <taxon>Bacillales</taxon>
        <taxon>Paenibacillaceae</taxon>
        <taxon>Candidatus Pristimantibacillus</taxon>
    </lineage>
</organism>
<accession>A0A9J6ZBP7</accession>
<sequence length="546" mass="62335">MSNCSAEARKRVLTEIRDNQHYLELNLNNPDHYAYYMDGFGGEQQYFQRFPHLVESIQALQANPQQSNSQLRGEVKEGFSNLYSLNDLEFISPNEPNVLKLNENGECAVIPSVLLKCQFAEKQHSIFATINLYREDDVYIGSSYVEVQDTNEINERSDTYPIEYVNNTIYEYSIYSTITPVSQNVNGLFEPRPIAIANVSFVTIKPEDIVEKFTLDDPIIKNGHTHDEVFISYLRDGNLPDYDYSITEYPFIDNKKEKVKVNIPVSATITVKKGKYIDMTDTPFGAIDPYNGYKLWITNFIYDRDTSPRKGSVYHYGRIEDIKQKVLETDTEGRCTKLKLTFPEFWNTIINMEEVGYSPNVKLDIYLQFNLRVYTGISVNSLTFAAKSYAQAGGINSILVKKIKIQWGCFSKDSMLLMADKSLKRADEISIGDEILLHDGSSKKVENIYSGYQSNLIEIKTSTKTTRLSPGHTMSTNDGIKRAYQIKKGMMMQTVDGLEEVIHVASIDYHDTVYNFKFDTDSLIIGDGFIVGDYSLQNKEVELLEV</sequence>
<reference evidence="2" key="1">
    <citation type="submission" date="2022-05" db="EMBL/GenBank/DDBJ databases">
        <title>Novel bacterial taxa in a minimal lignocellulolytic consortium and its capacity to transform plastics disclosed by genome-resolved metagenomics.</title>
        <authorList>
            <person name="Rodriguez C.A.D."/>
            <person name="Diaz-Garcia L."/>
            <person name="Herrera K."/>
            <person name="Tarazona N.A."/>
            <person name="Sproer C."/>
            <person name="Overmann J."/>
            <person name="Jimenez D.J."/>
        </authorList>
    </citation>
    <scope>NUCLEOTIDE SEQUENCE</scope>
    <source>
        <strain evidence="2">MAG5</strain>
    </source>
</reference>
<dbReference type="Proteomes" id="UP001056756">
    <property type="component" value="Chromosome"/>
</dbReference>
<name>A0A9J6ZBP7_9BACL</name>
<feature type="domain" description="Hint" evidence="1">
    <location>
        <begin position="407"/>
        <end position="496"/>
    </location>
</feature>
<evidence type="ECO:0000313" key="3">
    <source>
        <dbReference type="Proteomes" id="UP001056756"/>
    </source>
</evidence>
<evidence type="ECO:0000259" key="1">
    <source>
        <dbReference type="SMART" id="SM00306"/>
    </source>
</evidence>
<gene>
    <name evidence="2" type="ORF">NAG76_17485</name>
</gene>
<dbReference type="Gene3D" id="2.170.16.10">
    <property type="entry name" value="Hedgehog/Intein (Hint) domain"/>
    <property type="match status" value="1"/>
</dbReference>
<dbReference type="SMART" id="SM00306">
    <property type="entry name" value="HintN"/>
    <property type="match status" value="1"/>
</dbReference>
<proteinExistence type="predicted"/>
<dbReference type="InterPro" id="IPR036844">
    <property type="entry name" value="Hint_dom_sf"/>
</dbReference>
<dbReference type="InterPro" id="IPR003587">
    <property type="entry name" value="Hint_dom_N"/>
</dbReference>
<dbReference type="AlphaFoldDB" id="A0A9J6ZBP7"/>
<dbReference type="EMBL" id="CP097899">
    <property type="protein sequence ID" value="URN93606.1"/>
    <property type="molecule type" value="Genomic_DNA"/>
</dbReference>
<dbReference type="SUPFAM" id="SSF51294">
    <property type="entry name" value="Hedgehog/intein (Hint) domain"/>
    <property type="match status" value="1"/>
</dbReference>